<dbReference type="EMBL" id="MK395164">
    <property type="protein sequence ID" value="QDZ06035.1"/>
    <property type="molecule type" value="mRNA"/>
</dbReference>
<feature type="transmembrane region" description="Helical" evidence="7">
    <location>
        <begin position="12"/>
        <end position="32"/>
    </location>
</feature>
<dbReference type="GO" id="GO:0009953">
    <property type="term" value="P:dorsal/ventral pattern formation"/>
    <property type="evidence" value="ECO:0007669"/>
    <property type="project" value="TreeGrafter"/>
</dbReference>
<dbReference type="Gene3D" id="1.10.287.520">
    <property type="entry name" value="Helix hairpin bin"/>
    <property type="match status" value="1"/>
</dbReference>
<comment type="similarity">
    <text evidence="2">Belongs to the noggin family.</text>
</comment>
<dbReference type="SUPFAM" id="SSF57501">
    <property type="entry name" value="Cystine-knot cytokines"/>
    <property type="match status" value="1"/>
</dbReference>
<protein>
    <submittedName>
        <fullName evidence="8">Putative bone morphogenetic protein antagonist</fullName>
    </submittedName>
</protein>
<feature type="compositionally biased region" description="Polar residues" evidence="6">
    <location>
        <begin position="107"/>
        <end position="118"/>
    </location>
</feature>
<feature type="compositionally biased region" description="Low complexity" evidence="6">
    <location>
        <begin position="247"/>
        <end position="260"/>
    </location>
</feature>
<evidence type="ECO:0000256" key="3">
    <source>
        <dbReference type="ARBA" id="ARBA00022473"/>
    </source>
</evidence>
<keyword evidence="7" id="KW-1133">Transmembrane helix</keyword>
<keyword evidence="4" id="KW-0964">Secreted</keyword>
<keyword evidence="7" id="KW-0472">Membrane</keyword>
<dbReference type="PANTHER" id="PTHR10494:SF6">
    <property type="entry name" value="NOGGIN"/>
    <property type="match status" value="1"/>
</dbReference>
<evidence type="ECO:0000256" key="1">
    <source>
        <dbReference type="ARBA" id="ARBA00004613"/>
    </source>
</evidence>
<dbReference type="Pfam" id="PF05806">
    <property type="entry name" value="Noggin"/>
    <property type="match status" value="1"/>
</dbReference>
<dbReference type="PANTHER" id="PTHR10494">
    <property type="entry name" value="BONE MORPHOGENETIC PROTEIN INHIBITOR, NOGGIN"/>
    <property type="match status" value="1"/>
</dbReference>
<proteinExistence type="evidence at transcript level"/>
<evidence type="ECO:0000256" key="2">
    <source>
        <dbReference type="ARBA" id="ARBA00007480"/>
    </source>
</evidence>
<dbReference type="GO" id="GO:0045596">
    <property type="term" value="P:negative regulation of cell differentiation"/>
    <property type="evidence" value="ECO:0007669"/>
    <property type="project" value="InterPro"/>
</dbReference>
<sequence>MSIVLNHLSSIPIIFLPPFILVLISILLPNSLQQLNEVNNQRYLNNPQKFAIITTGGSHKPYYSQRLTKDSYDADYSRKVNVKVSDILTRQAAAAASSQSPSSHASIKNSAHKVNNPMNGEPEIHDQSLRSNLESRPGGIPLNSDHFAANQRAQIVVKPSGNIDKNSLLLPYKVSQHSIVNEDRSWPPEHSHEFERVDVRVLGERIDSKALLQLRPSSTAASIRKLRRILGTDLQNEWMSIETPLNSQSSSSKSTRSTLSPNIPKPDSHLLNAVEELNFTVFRPVTDDGLIYPIKMTIDQVNIMKTWLLQRATCAIEYIWEDLGPLFWPRWIRRGVCVNTHSCSWPPGMRCRSSGSRALKLLRWVCKNDSDKESSNRRRREFQTNSLGRLSRDVNTYQTFMEERRSKRVRRLIRKLSLTANGYHCEWSRYEYMVNDHCTCGCEQSVINSN</sequence>
<dbReference type="InterPro" id="IPR029034">
    <property type="entry name" value="Cystine-knot_cytokine"/>
</dbReference>
<keyword evidence="7" id="KW-0812">Transmembrane</keyword>
<name>A0A5B8LE37_SCHJA</name>
<comment type="subcellular location">
    <subcellularLocation>
        <location evidence="1">Secreted</location>
    </subcellularLocation>
</comment>
<dbReference type="GO" id="GO:0005615">
    <property type="term" value="C:extracellular space"/>
    <property type="evidence" value="ECO:0007669"/>
    <property type="project" value="TreeGrafter"/>
</dbReference>
<dbReference type="InterPro" id="IPR008717">
    <property type="entry name" value="Noggin"/>
</dbReference>
<reference evidence="8" key="1">
    <citation type="submission" date="2019-01" db="EMBL/GenBank/DDBJ databases">
        <authorList>
            <person name="Liu R."/>
            <person name="Dong H.-F."/>
        </authorList>
    </citation>
    <scope>NUCLEOTIDE SEQUENCE</scope>
    <source>
        <strain evidence="8">Hunan</strain>
        <tissue evidence="8">Whole body</tissue>
    </source>
</reference>
<feature type="region of interest" description="Disordered" evidence="6">
    <location>
        <begin position="241"/>
        <end position="263"/>
    </location>
</feature>
<gene>
    <name evidence="8" type="primary">NOG</name>
</gene>
<feature type="compositionally biased region" description="Low complexity" evidence="6">
    <location>
        <begin position="94"/>
        <end position="106"/>
    </location>
</feature>
<evidence type="ECO:0000256" key="5">
    <source>
        <dbReference type="ARBA" id="ARBA00022729"/>
    </source>
</evidence>
<evidence type="ECO:0000256" key="7">
    <source>
        <dbReference type="SAM" id="Phobius"/>
    </source>
</evidence>
<keyword evidence="5" id="KW-0732">Signal</keyword>
<dbReference type="GO" id="GO:0030514">
    <property type="term" value="P:negative regulation of BMP signaling pathway"/>
    <property type="evidence" value="ECO:0007669"/>
    <property type="project" value="InterPro"/>
</dbReference>
<dbReference type="Gene3D" id="2.10.90.10">
    <property type="entry name" value="Cystine-knot cytokines"/>
    <property type="match status" value="1"/>
</dbReference>
<feature type="region of interest" description="Disordered" evidence="6">
    <location>
        <begin position="94"/>
        <end position="125"/>
    </location>
</feature>
<keyword evidence="3" id="KW-0217">Developmental protein</keyword>
<evidence type="ECO:0000256" key="6">
    <source>
        <dbReference type="SAM" id="MobiDB-lite"/>
    </source>
</evidence>
<organism evidence="8">
    <name type="scientific">Schistosoma japonicum</name>
    <name type="common">Blood fluke</name>
    <dbReference type="NCBI Taxonomy" id="6182"/>
    <lineage>
        <taxon>Eukaryota</taxon>
        <taxon>Metazoa</taxon>
        <taxon>Spiralia</taxon>
        <taxon>Lophotrochozoa</taxon>
        <taxon>Platyhelminthes</taxon>
        <taxon>Trematoda</taxon>
        <taxon>Digenea</taxon>
        <taxon>Strigeidida</taxon>
        <taxon>Schistosomatoidea</taxon>
        <taxon>Schistosomatidae</taxon>
        <taxon>Schistosoma</taxon>
    </lineage>
</organism>
<accession>A0A5B8LE37</accession>
<evidence type="ECO:0000313" key="8">
    <source>
        <dbReference type="EMBL" id="QDZ06035.1"/>
    </source>
</evidence>
<dbReference type="AlphaFoldDB" id="A0A5B8LE37"/>
<evidence type="ECO:0000256" key="4">
    <source>
        <dbReference type="ARBA" id="ARBA00022525"/>
    </source>
</evidence>